<dbReference type="InterPro" id="IPR011010">
    <property type="entry name" value="DNA_brk_join_enz"/>
</dbReference>
<dbReference type="InterPro" id="IPR013762">
    <property type="entry name" value="Integrase-like_cat_sf"/>
</dbReference>
<keyword evidence="4" id="KW-1185">Reference proteome</keyword>
<dbReference type="EMBL" id="JBGOOT010000006">
    <property type="protein sequence ID" value="MEZ8195244.1"/>
    <property type="molecule type" value="Genomic_DNA"/>
</dbReference>
<name>A0ABV4M6T4_9VIBR</name>
<dbReference type="Pfam" id="PF00589">
    <property type="entry name" value="Phage_integrase"/>
    <property type="match status" value="1"/>
</dbReference>
<accession>A0ABV4M6T4</accession>
<evidence type="ECO:0000259" key="2">
    <source>
        <dbReference type="PROSITE" id="PS51898"/>
    </source>
</evidence>
<dbReference type="InterPro" id="IPR002104">
    <property type="entry name" value="Integrase_catalytic"/>
</dbReference>
<evidence type="ECO:0000256" key="1">
    <source>
        <dbReference type="ARBA" id="ARBA00023172"/>
    </source>
</evidence>
<organism evidence="3 4">
    <name type="scientific">Vibrio cortegadensis</name>
    <dbReference type="NCBI Taxonomy" id="1328770"/>
    <lineage>
        <taxon>Bacteria</taxon>
        <taxon>Pseudomonadati</taxon>
        <taxon>Pseudomonadota</taxon>
        <taxon>Gammaproteobacteria</taxon>
        <taxon>Vibrionales</taxon>
        <taxon>Vibrionaceae</taxon>
        <taxon>Vibrio</taxon>
    </lineage>
</organism>
<sequence>MARSKGILKEEFQLERYVKSPSQRHETKKTSFHFQDNLIQKLPFIKDKSIDLYDLTNHVRKFSLVLRLGKKSKTFYIKQDQRAMRKLGRWIEPNNNTHIKPPTGSLTTAMARSIFKQQAKELAFVEPEKAHFREWTIEEYLHDQYAKDRLEYPNKRNEKKAISNKTLKAIKRDISPLSLFKIRELNLGWLNILEKHWSQPTIDSVKSEEKTRSIDTNRKSFTQINAMFNLWVRAGYVATNPLDGQISRFRNNQNKQKDILIFENLSIEESLTYLFSDIVKCSMASKLVLATMIVGGVRNSEAYRNFCENFDIKNREILIPASISLKTGKSRTITVDSNIYWQNVEKYLASDEYFENKHRHMFPSHKGSSTGHIADTCTREPWKAIKHHFQLHRNSRAYTFRHTYASRLAKASTLQIAAEQIGDSIETTNNFYVKTDKKKVRQVTSSVQNDSVTFDEQAKQDNPPQPNELVTFFVDDMPLPVRQKFGAFASGKVIYDNNKIRFEQWNSFVIKLRELNDKKPNDDVEEWLDLTELS</sequence>
<evidence type="ECO:0000313" key="3">
    <source>
        <dbReference type="EMBL" id="MEZ8195244.1"/>
    </source>
</evidence>
<feature type="domain" description="Tyr recombinase" evidence="2">
    <location>
        <begin position="255"/>
        <end position="445"/>
    </location>
</feature>
<protein>
    <submittedName>
        <fullName evidence="3">Tyrosine-type recombinase/integrase</fullName>
    </submittedName>
</protein>
<gene>
    <name evidence="3" type="ORF">ACED38_10110</name>
</gene>
<dbReference type="Proteomes" id="UP001569153">
    <property type="component" value="Unassembled WGS sequence"/>
</dbReference>
<keyword evidence="1" id="KW-0233">DNA recombination</keyword>
<reference evidence="3 4" key="1">
    <citation type="submission" date="2024-06" db="EMBL/GenBank/DDBJ databases">
        <authorList>
            <person name="Steensen K."/>
            <person name="Seneca J."/>
            <person name="Bartlau N."/>
            <person name="Yu A.X."/>
            <person name="Polz M.F."/>
        </authorList>
    </citation>
    <scope>NUCLEOTIDE SEQUENCE [LARGE SCALE GENOMIC DNA]</scope>
    <source>
        <strain evidence="3 4">FF146</strain>
    </source>
</reference>
<dbReference type="PROSITE" id="PS51898">
    <property type="entry name" value="TYR_RECOMBINASE"/>
    <property type="match status" value="1"/>
</dbReference>
<comment type="caution">
    <text evidence="3">The sequence shown here is derived from an EMBL/GenBank/DDBJ whole genome shotgun (WGS) entry which is preliminary data.</text>
</comment>
<dbReference type="RefSeq" id="WP_371730337.1">
    <property type="nucleotide sequence ID" value="NZ_JBGOOT010000006.1"/>
</dbReference>
<evidence type="ECO:0000313" key="4">
    <source>
        <dbReference type="Proteomes" id="UP001569153"/>
    </source>
</evidence>
<dbReference type="SUPFAM" id="SSF56349">
    <property type="entry name" value="DNA breaking-rejoining enzymes"/>
    <property type="match status" value="1"/>
</dbReference>
<proteinExistence type="predicted"/>
<dbReference type="Gene3D" id="1.10.443.10">
    <property type="entry name" value="Intergrase catalytic core"/>
    <property type="match status" value="1"/>
</dbReference>